<keyword evidence="3" id="KW-1185">Reference proteome</keyword>
<accession>A0ABQ4ZBY0</accession>
<dbReference type="EMBL" id="BQNB010011138">
    <property type="protein sequence ID" value="GJS86662.1"/>
    <property type="molecule type" value="Genomic_DNA"/>
</dbReference>
<sequence length="265" mass="30155">MAHMGFCDKHNMVAFLQKPARSEEFHQIVDFHAGSHIRYALTTNPTIYVSLVEQFWHTTTVETINDGEQQITVTVDEHNFAITEASLVDRVTSLETELTKTKQLYGKAITKLVKKGRTEESEVEGVQEKRQEVEYHFDQTLLQQEITPLKAQSVQDQSTSSFEADLSLLSAAKILVEASIEKIKTYMKRRRSTDSSKVGTTEGTTKGIFSTAEDIQGIDEEVARKVQEEEQAKAMEQQEQERLNLEAAKELQIQLDQRQETDDID</sequence>
<name>A0ABQ4ZBY0_9ASTR</name>
<keyword evidence="1" id="KW-0175">Coiled coil</keyword>
<evidence type="ECO:0000313" key="2">
    <source>
        <dbReference type="EMBL" id="GJS86662.1"/>
    </source>
</evidence>
<comment type="caution">
    <text evidence="2">The sequence shown here is derived from an EMBL/GenBank/DDBJ whole genome shotgun (WGS) entry which is preliminary data.</text>
</comment>
<evidence type="ECO:0000256" key="1">
    <source>
        <dbReference type="SAM" id="Coils"/>
    </source>
</evidence>
<proteinExistence type="predicted"/>
<evidence type="ECO:0008006" key="4">
    <source>
        <dbReference type="Google" id="ProtNLM"/>
    </source>
</evidence>
<gene>
    <name evidence="2" type="ORF">Tco_0769298</name>
</gene>
<reference evidence="2" key="2">
    <citation type="submission" date="2022-01" db="EMBL/GenBank/DDBJ databases">
        <authorList>
            <person name="Yamashiro T."/>
            <person name="Shiraishi A."/>
            <person name="Satake H."/>
            <person name="Nakayama K."/>
        </authorList>
    </citation>
    <scope>NUCLEOTIDE SEQUENCE</scope>
</reference>
<evidence type="ECO:0000313" key="3">
    <source>
        <dbReference type="Proteomes" id="UP001151760"/>
    </source>
</evidence>
<feature type="coiled-coil region" evidence="1">
    <location>
        <begin position="218"/>
        <end position="255"/>
    </location>
</feature>
<organism evidence="2 3">
    <name type="scientific">Tanacetum coccineum</name>
    <dbReference type="NCBI Taxonomy" id="301880"/>
    <lineage>
        <taxon>Eukaryota</taxon>
        <taxon>Viridiplantae</taxon>
        <taxon>Streptophyta</taxon>
        <taxon>Embryophyta</taxon>
        <taxon>Tracheophyta</taxon>
        <taxon>Spermatophyta</taxon>
        <taxon>Magnoliopsida</taxon>
        <taxon>eudicotyledons</taxon>
        <taxon>Gunneridae</taxon>
        <taxon>Pentapetalae</taxon>
        <taxon>asterids</taxon>
        <taxon>campanulids</taxon>
        <taxon>Asterales</taxon>
        <taxon>Asteraceae</taxon>
        <taxon>Asteroideae</taxon>
        <taxon>Anthemideae</taxon>
        <taxon>Anthemidinae</taxon>
        <taxon>Tanacetum</taxon>
    </lineage>
</organism>
<dbReference type="Proteomes" id="UP001151760">
    <property type="component" value="Unassembled WGS sequence"/>
</dbReference>
<protein>
    <recommendedName>
        <fullName evidence="4">Xylulose kinase-1</fullName>
    </recommendedName>
</protein>
<reference evidence="2" key="1">
    <citation type="journal article" date="2022" name="Int. J. Mol. Sci.">
        <title>Draft Genome of Tanacetum Coccineum: Genomic Comparison of Closely Related Tanacetum-Family Plants.</title>
        <authorList>
            <person name="Yamashiro T."/>
            <person name="Shiraishi A."/>
            <person name="Nakayama K."/>
            <person name="Satake H."/>
        </authorList>
    </citation>
    <scope>NUCLEOTIDE SEQUENCE</scope>
</reference>